<dbReference type="AlphaFoldDB" id="A0A8P4GB32"/>
<feature type="compositionally biased region" description="Polar residues" evidence="1">
    <location>
        <begin position="106"/>
        <end position="126"/>
    </location>
</feature>
<feature type="compositionally biased region" description="Polar residues" evidence="1">
    <location>
        <begin position="815"/>
        <end position="830"/>
    </location>
</feature>
<reference evidence="2" key="1">
    <citation type="submission" date="2025-08" db="UniProtKB">
        <authorList>
            <consortium name="Ensembl"/>
        </authorList>
    </citation>
    <scope>IDENTIFICATION</scope>
</reference>
<gene>
    <name evidence="2" type="primary">cp110</name>
</gene>
<feature type="region of interest" description="Disordered" evidence="1">
    <location>
        <begin position="304"/>
        <end position="323"/>
    </location>
</feature>
<dbReference type="PANTHER" id="PTHR13594:SF2">
    <property type="entry name" value="SI:CH73-100L22.3"/>
    <property type="match status" value="1"/>
</dbReference>
<feature type="region of interest" description="Disordered" evidence="1">
    <location>
        <begin position="850"/>
        <end position="876"/>
    </location>
</feature>
<feature type="compositionally biased region" description="Basic and acidic residues" evidence="1">
    <location>
        <begin position="425"/>
        <end position="452"/>
    </location>
</feature>
<feature type="region of interest" description="Disordered" evidence="1">
    <location>
        <begin position="1161"/>
        <end position="1246"/>
    </location>
</feature>
<feature type="region of interest" description="Disordered" evidence="1">
    <location>
        <begin position="105"/>
        <end position="126"/>
    </location>
</feature>
<organism evidence="2 3">
    <name type="scientific">Dicentrarchus labrax</name>
    <name type="common">European seabass</name>
    <name type="synonym">Morone labrax</name>
    <dbReference type="NCBI Taxonomy" id="13489"/>
    <lineage>
        <taxon>Eukaryota</taxon>
        <taxon>Metazoa</taxon>
        <taxon>Chordata</taxon>
        <taxon>Craniata</taxon>
        <taxon>Vertebrata</taxon>
        <taxon>Euteleostomi</taxon>
        <taxon>Actinopterygii</taxon>
        <taxon>Neopterygii</taxon>
        <taxon>Teleostei</taxon>
        <taxon>Neoteleostei</taxon>
        <taxon>Acanthomorphata</taxon>
        <taxon>Eupercaria</taxon>
        <taxon>Moronidae</taxon>
        <taxon>Dicentrarchus</taxon>
    </lineage>
</organism>
<feature type="compositionally biased region" description="Polar residues" evidence="1">
    <location>
        <begin position="961"/>
        <end position="976"/>
    </location>
</feature>
<proteinExistence type="predicted"/>
<protein>
    <recommendedName>
        <fullName evidence="4">Centriolar coiled-coil protein of 110 kDa</fullName>
    </recommendedName>
</protein>
<feature type="compositionally biased region" description="Acidic residues" evidence="1">
    <location>
        <begin position="732"/>
        <end position="744"/>
    </location>
</feature>
<feature type="region of interest" description="Disordered" evidence="1">
    <location>
        <begin position="924"/>
        <end position="994"/>
    </location>
</feature>
<feature type="compositionally biased region" description="Polar residues" evidence="1">
    <location>
        <begin position="343"/>
        <end position="363"/>
    </location>
</feature>
<dbReference type="Proteomes" id="UP000694389">
    <property type="component" value="Unassembled WGS sequence"/>
</dbReference>
<dbReference type="InterPro" id="IPR033207">
    <property type="entry name" value="CCP110"/>
</dbReference>
<feature type="region of interest" description="Disordered" evidence="1">
    <location>
        <begin position="54"/>
        <end position="73"/>
    </location>
</feature>
<feature type="compositionally biased region" description="Basic residues" evidence="1">
    <location>
        <begin position="1166"/>
        <end position="1175"/>
    </location>
</feature>
<dbReference type="OrthoDB" id="10028852at2759"/>
<dbReference type="Ensembl" id="ENSDLAT00005071840.1">
    <property type="protein sequence ID" value="ENSDLAP00005076318.1"/>
    <property type="gene ID" value="ENSDLAG00005029633.1"/>
</dbReference>
<feature type="region of interest" description="Disordered" evidence="1">
    <location>
        <begin position="377"/>
        <end position="396"/>
    </location>
</feature>
<feature type="region of interest" description="Disordered" evidence="1">
    <location>
        <begin position="15"/>
        <end position="39"/>
    </location>
</feature>
<dbReference type="GO" id="GO:0032465">
    <property type="term" value="P:regulation of cytokinesis"/>
    <property type="evidence" value="ECO:0007669"/>
    <property type="project" value="InterPro"/>
</dbReference>
<feature type="compositionally biased region" description="Polar residues" evidence="1">
    <location>
        <begin position="1237"/>
        <end position="1246"/>
    </location>
</feature>
<feature type="compositionally biased region" description="Polar residues" evidence="1">
    <location>
        <begin position="854"/>
        <end position="872"/>
    </location>
</feature>
<sequence length="1246" mass="139239">MEDYDKFVQRCLSRLRSSEEEEEEEEQQHNKPSPVSSLIRFYGHPVLPPLLSEEQREEMQRHRDAAQKAAVHRKLQDDARMAYVQTILHSVQLRNTPTLEELLQESEVNSKSSYSHNTSGGSVPQSSYFMVTKDSLSLSPPPERKEKDSVSLPPFTSTTYCAFYASNVTPLQSYQEECLIDQHYSQQGSQPNPLNNACHQSESSGYVTFENIENTASVSGRIDAGRESHGFGSSKGAYNMPGFFLYNTSNTITKMPDIISHPPIDGDELERSGLESSFCNDFIVVKDASFSSCQEESVMCDPLPVERSKSNHEDSTEGEDNLPVTTVLDFDEDHNLDQIEGSVPSSENSGFSDNPELSQTMSSHCPTAELHIQHNPTETEPLSNDVDEAGPSEEPYRLSLQALLKKSQEYRRRQRMLRNQAKNTKIQERTQEQPRARTEEQNLSDKENDEFPYKGTVTAEGKKTKEKTGTFIRSVETPPKKSWENESMIKSDFLGKKANSKSESTHLTGDGKTKEMTSVEEETTKNNKLNLSQEIITEPKQISAFPQQQPMSTEASPIQEAFYLTTCPTAFHKGIGKYHTIPTPNFCRSPVHCKSKGSIQDGEAVYVTETSKRSILVSTGLNEDHKVEEVNLGHQNSPIALSSTVNLTVEGDVTGVLTKSSQHIDQLESNLSSLKVLISDLESTLTENLGNNSQTESNAQSELSFEGFKHSEQIKNEHVQLHQSDCHNWEDELREDDDSNDAEEDQRYRERPRGQSLDNYKNLHEDTKPEPSISDMNNVPVIVEVKGTEPGHLSELSLVKPIATERGKEKGTCKQGLTKSYGQHGGSRQQQPPPKCILSAAQRLRIPDIFRNGPSESTAPRNVSVLSDTSNHPVEGRNEMAVEGHDSTHLPSLNQSYDVDAPSGLWLLDGSGSDLGSRGHLVQEKHLTPESGGEGQAGGSKVKRRLLMQMTEETRERSADTSRGTDSVVRPNSSTPKAAGCWQEGHGSQKDKQEQLKQAHAAQVRALQDEHRRQQEDLLQALAMRYHLLQSVSFPCSMSSSRLGDTLTFSTLSQPSSPLSECYRPLLLAAVKGFLTRRLLRTERVAQLVRTIRDTQQFLQALQQQSPGRGELCSRQDILLQERVTLQLRAARYEVSDIFFSLSAGERMQLISWDRELAQEREHRRQSGHAGHPRGKSSLSAATQKSLERKRGIMIQKKAAGRHRGVVTKTGHNSGSPGEQPPETKRGRFRANPQRVPKSTYSSRPR</sequence>
<dbReference type="PANTHER" id="PTHR13594">
    <property type="entry name" value="CENTRIOLAR COILED-COIL PROTEIN OF 110 KDA"/>
    <property type="match status" value="1"/>
</dbReference>
<dbReference type="GO" id="GO:0032053">
    <property type="term" value="P:ciliary basal body organization"/>
    <property type="evidence" value="ECO:0007669"/>
    <property type="project" value="TreeGrafter"/>
</dbReference>
<feature type="region of interest" description="Disordered" evidence="1">
    <location>
        <begin position="807"/>
        <end position="834"/>
    </location>
</feature>
<feature type="compositionally biased region" description="Basic and acidic residues" evidence="1">
    <location>
        <begin position="509"/>
        <end position="525"/>
    </location>
</feature>
<name>A0A8P4GB32_DICLA</name>
<dbReference type="GO" id="GO:0005814">
    <property type="term" value="C:centriole"/>
    <property type="evidence" value="ECO:0007669"/>
    <property type="project" value="InterPro"/>
</dbReference>
<dbReference type="Pfam" id="PF16025">
    <property type="entry name" value="CaM_bind"/>
    <property type="match status" value="1"/>
</dbReference>
<reference evidence="2" key="2">
    <citation type="submission" date="2025-09" db="UniProtKB">
        <authorList>
            <consortium name="Ensembl"/>
        </authorList>
    </citation>
    <scope>IDENTIFICATION</scope>
</reference>
<evidence type="ECO:0000313" key="2">
    <source>
        <dbReference type="Ensembl" id="ENSDLAP00005076318.1"/>
    </source>
</evidence>
<feature type="region of interest" description="Disordered" evidence="1">
    <location>
        <begin position="416"/>
        <end position="453"/>
    </location>
</feature>
<evidence type="ECO:0000313" key="3">
    <source>
        <dbReference type="Proteomes" id="UP000694389"/>
    </source>
</evidence>
<feature type="region of interest" description="Disordered" evidence="1">
    <location>
        <begin position="732"/>
        <end position="778"/>
    </location>
</feature>
<dbReference type="GeneTree" id="ENSGT00390000004090"/>
<keyword evidence="3" id="KW-1185">Reference proteome</keyword>
<feature type="region of interest" description="Disordered" evidence="1">
    <location>
        <begin position="494"/>
        <end position="526"/>
    </location>
</feature>
<feature type="compositionally biased region" description="Basic and acidic residues" evidence="1">
    <location>
        <begin position="54"/>
        <end position="66"/>
    </location>
</feature>
<evidence type="ECO:0008006" key="4">
    <source>
        <dbReference type="Google" id="ProtNLM"/>
    </source>
</evidence>
<feature type="compositionally biased region" description="Basic and acidic residues" evidence="1">
    <location>
        <begin position="304"/>
        <end position="315"/>
    </location>
</feature>
<dbReference type="OMA" id="SFPCSMS"/>
<evidence type="ECO:0000256" key="1">
    <source>
        <dbReference type="SAM" id="MobiDB-lite"/>
    </source>
</evidence>
<feature type="region of interest" description="Disordered" evidence="1">
    <location>
        <begin position="337"/>
        <end position="363"/>
    </location>
</feature>
<dbReference type="GO" id="GO:1903723">
    <property type="term" value="P:negative regulation of centriole elongation"/>
    <property type="evidence" value="ECO:0007669"/>
    <property type="project" value="TreeGrafter"/>
</dbReference>
<dbReference type="GO" id="GO:0007099">
    <property type="term" value="P:centriole replication"/>
    <property type="evidence" value="ECO:0007669"/>
    <property type="project" value="InterPro"/>
</dbReference>
<accession>A0A8P4GB32</accession>